<proteinExistence type="predicted"/>
<protein>
    <submittedName>
        <fullName evidence="3">Uncharacterized protein</fullName>
    </submittedName>
</protein>
<feature type="compositionally biased region" description="Polar residues" evidence="1">
    <location>
        <begin position="318"/>
        <end position="333"/>
    </location>
</feature>
<sequence length="356" mass="39800">MCLPKLKRRLFTPSRDPSFEPAKTGQPVTASTPREGNETATPAQTPPILTNVSKPTDEKKTNNATLSKESKHKPKVADVHKRLKESDRARQTMDSEKRKREMEAAMKMLGCDANNTTIIQRLEKAHKSVMAVPKSERSTHSVKHGDITFTLGSRNKHSKDDDTMRPLSSASQPDYPTEDSKELEVGDENVEEDPNSENYMYNSREIKYCCVDMLRNIDKNILAEATGESLNLDDADEKVAWDPWAPIATLEARPLFDCTTLRRNTFISTTLACPTKEETDLRSTGKCDKKVIVHLMPKDLFSIRTPITALSTKTMIRTNSLDKTPQTEKSGSYKSAMVGPSTRTTKPASVRLPKST</sequence>
<reference evidence="2" key="1">
    <citation type="journal article" date="2013" name="Genetics">
        <title>The draft genome and transcriptome of Panagrellus redivivus are shaped by the harsh demands of a free-living lifestyle.</title>
        <authorList>
            <person name="Srinivasan J."/>
            <person name="Dillman A.R."/>
            <person name="Macchietto M.G."/>
            <person name="Heikkinen L."/>
            <person name="Lakso M."/>
            <person name="Fracchia K.M."/>
            <person name="Antoshechkin I."/>
            <person name="Mortazavi A."/>
            <person name="Wong G."/>
            <person name="Sternberg P.W."/>
        </authorList>
    </citation>
    <scope>NUCLEOTIDE SEQUENCE [LARGE SCALE GENOMIC DNA]</scope>
    <source>
        <strain evidence="2">MT8872</strain>
    </source>
</reference>
<feature type="compositionally biased region" description="Basic and acidic residues" evidence="1">
    <location>
        <begin position="134"/>
        <end position="146"/>
    </location>
</feature>
<evidence type="ECO:0000256" key="1">
    <source>
        <dbReference type="SAM" id="MobiDB-lite"/>
    </source>
</evidence>
<feature type="compositionally biased region" description="Acidic residues" evidence="1">
    <location>
        <begin position="185"/>
        <end position="195"/>
    </location>
</feature>
<name>A0A7E4VI23_PANRE</name>
<dbReference type="Proteomes" id="UP000492821">
    <property type="component" value="Unassembled WGS sequence"/>
</dbReference>
<feature type="compositionally biased region" description="Basic and acidic residues" evidence="1">
    <location>
        <begin position="75"/>
        <end position="98"/>
    </location>
</feature>
<feature type="region of interest" description="Disordered" evidence="1">
    <location>
        <begin position="1"/>
        <end position="98"/>
    </location>
</feature>
<organism evidence="2 3">
    <name type="scientific">Panagrellus redivivus</name>
    <name type="common">Microworm</name>
    <dbReference type="NCBI Taxonomy" id="6233"/>
    <lineage>
        <taxon>Eukaryota</taxon>
        <taxon>Metazoa</taxon>
        <taxon>Ecdysozoa</taxon>
        <taxon>Nematoda</taxon>
        <taxon>Chromadorea</taxon>
        <taxon>Rhabditida</taxon>
        <taxon>Tylenchina</taxon>
        <taxon>Panagrolaimomorpha</taxon>
        <taxon>Panagrolaimoidea</taxon>
        <taxon>Panagrolaimidae</taxon>
        <taxon>Panagrellus</taxon>
    </lineage>
</organism>
<feature type="region of interest" description="Disordered" evidence="1">
    <location>
        <begin position="318"/>
        <end position="356"/>
    </location>
</feature>
<feature type="compositionally biased region" description="Polar residues" evidence="1">
    <location>
        <begin position="26"/>
        <end position="54"/>
    </location>
</feature>
<dbReference type="WBParaSite" id="Pan_g21234.t1">
    <property type="protein sequence ID" value="Pan_g21234.t1"/>
    <property type="gene ID" value="Pan_g21234"/>
</dbReference>
<keyword evidence="2" id="KW-1185">Reference proteome</keyword>
<evidence type="ECO:0000313" key="3">
    <source>
        <dbReference type="WBParaSite" id="Pan_g21234.t1"/>
    </source>
</evidence>
<feature type="compositionally biased region" description="Basic residues" evidence="1">
    <location>
        <begin position="1"/>
        <end position="10"/>
    </location>
</feature>
<accession>A0A7E4VI23</accession>
<evidence type="ECO:0000313" key="2">
    <source>
        <dbReference type="Proteomes" id="UP000492821"/>
    </source>
</evidence>
<dbReference type="AlphaFoldDB" id="A0A7E4VI23"/>
<feature type="region of interest" description="Disordered" evidence="1">
    <location>
        <begin position="131"/>
        <end position="197"/>
    </location>
</feature>
<reference evidence="3" key="2">
    <citation type="submission" date="2020-10" db="UniProtKB">
        <authorList>
            <consortium name="WormBaseParasite"/>
        </authorList>
    </citation>
    <scope>IDENTIFICATION</scope>
</reference>